<evidence type="ECO:0000313" key="7">
    <source>
        <dbReference type="Proteomes" id="UP001212602"/>
    </source>
</evidence>
<protein>
    <submittedName>
        <fullName evidence="6">LysR family transcriptional regulator</fullName>
    </submittedName>
</protein>
<dbReference type="EMBL" id="JAQIPB010000004">
    <property type="protein sequence ID" value="MDA7417043.1"/>
    <property type="molecule type" value="Genomic_DNA"/>
</dbReference>
<keyword evidence="4" id="KW-0804">Transcription</keyword>
<evidence type="ECO:0000256" key="3">
    <source>
        <dbReference type="ARBA" id="ARBA00023125"/>
    </source>
</evidence>
<dbReference type="InterPro" id="IPR005119">
    <property type="entry name" value="LysR_subst-bd"/>
</dbReference>
<evidence type="ECO:0000259" key="5">
    <source>
        <dbReference type="PROSITE" id="PS50931"/>
    </source>
</evidence>
<feature type="domain" description="HTH lysR-type" evidence="5">
    <location>
        <begin position="5"/>
        <end position="62"/>
    </location>
</feature>
<organism evidence="6 7">
    <name type="scientific">Xenophilus arseniciresistens</name>
    <dbReference type="NCBI Taxonomy" id="1283306"/>
    <lineage>
        <taxon>Bacteria</taxon>
        <taxon>Pseudomonadati</taxon>
        <taxon>Pseudomonadota</taxon>
        <taxon>Betaproteobacteria</taxon>
        <taxon>Burkholderiales</taxon>
        <taxon>Comamonadaceae</taxon>
        <taxon>Xenophilus</taxon>
    </lineage>
</organism>
<dbReference type="Gene3D" id="1.10.10.10">
    <property type="entry name" value="Winged helix-like DNA-binding domain superfamily/Winged helix DNA-binding domain"/>
    <property type="match status" value="1"/>
</dbReference>
<dbReference type="SUPFAM" id="SSF46785">
    <property type="entry name" value="Winged helix' DNA-binding domain"/>
    <property type="match status" value="1"/>
</dbReference>
<dbReference type="Gene3D" id="3.40.190.290">
    <property type="match status" value="1"/>
</dbReference>
<sequence length="308" mass="33810">MDDKLDTRRARYFMQVIDSGSVRGAAEVLGMDASAVSRAVALLEEDCGARLLERRGRGVVPTDAGQLLAGYLRRQHSQKQQLLAQLEGIHKLERGHVDIVAGEGFVDWLMRHSVRRFMAAHPGITVDLDVGSSEEIAQRVVDERAHIGLLFQPRRDERLRSHASNLQPIEALMLDTHPLAQLARPLRLADLLPYPGAALHRSFGVRQHIEAAEVSEGLRLNISLTTSSFDAVAHFVVAGLGYALCTRTALPLEPAGRPVVARPMQNALLSQGRVHLVSRHGRLLPPAAAALLRQVMDDFDQMPQGPMA</sequence>
<proteinExistence type="inferred from homology"/>
<dbReference type="SUPFAM" id="SSF53850">
    <property type="entry name" value="Periplasmic binding protein-like II"/>
    <property type="match status" value="1"/>
</dbReference>
<dbReference type="AlphaFoldDB" id="A0AAE3N9E8"/>
<comment type="caution">
    <text evidence="6">The sequence shown here is derived from an EMBL/GenBank/DDBJ whole genome shotgun (WGS) entry which is preliminary data.</text>
</comment>
<dbReference type="GO" id="GO:0003700">
    <property type="term" value="F:DNA-binding transcription factor activity"/>
    <property type="evidence" value="ECO:0007669"/>
    <property type="project" value="InterPro"/>
</dbReference>
<dbReference type="RefSeq" id="WP_271428290.1">
    <property type="nucleotide sequence ID" value="NZ_JAQIPB010000004.1"/>
</dbReference>
<comment type="similarity">
    <text evidence="1">Belongs to the LysR transcriptional regulatory family.</text>
</comment>
<dbReference type="InterPro" id="IPR000847">
    <property type="entry name" value="LysR_HTH_N"/>
</dbReference>
<reference evidence="6" key="1">
    <citation type="submission" date="2023-01" db="EMBL/GenBank/DDBJ databases">
        <title>Xenophilus mangrovi sp. nov., isolated from soil of Mangrove nature reserve.</title>
        <authorList>
            <person name="Xu S."/>
            <person name="Liu Z."/>
            <person name="Xu Y."/>
        </authorList>
    </citation>
    <scope>NUCLEOTIDE SEQUENCE</scope>
    <source>
        <strain evidence="6">YW8</strain>
    </source>
</reference>
<evidence type="ECO:0000256" key="4">
    <source>
        <dbReference type="ARBA" id="ARBA00023163"/>
    </source>
</evidence>
<evidence type="ECO:0000256" key="1">
    <source>
        <dbReference type="ARBA" id="ARBA00009437"/>
    </source>
</evidence>
<dbReference type="Pfam" id="PF00126">
    <property type="entry name" value="HTH_1"/>
    <property type="match status" value="1"/>
</dbReference>
<dbReference type="InterPro" id="IPR050950">
    <property type="entry name" value="HTH-type_LysR_regulators"/>
</dbReference>
<dbReference type="GO" id="GO:0003677">
    <property type="term" value="F:DNA binding"/>
    <property type="evidence" value="ECO:0007669"/>
    <property type="project" value="UniProtKB-KW"/>
</dbReference>
<dbReference type="Proteomes" id="UP001212602">
    <property type="component" value="Unassembled WGS sequence"/>
</dbReference>
<keyword evidence="2" id="KW-0805">Transcription regulation</keyword>
<dbReference type="InterPro" id="IPR036390">
    <property type="entry name" value="WH_DNA-bd_sf"/>
</dbReference>
<gene>
    <name evidence="6" type="ORF">PGB34_11785</name>
</gene>
<dbReference type="PROSITE" id="PS50931">
    <property type="entry name" value="HTH_LYSR"/>
    <property type="match status" value="1"/>
</dbReference>
<dbReference type="PANTHER" id="PTHR30419:SF8">
    <property type="entry name" value="NITROGEN ASSIMILATION TRANSCRIPTIONAL ACTIVATOR-RELATED"/>
    <property type="match status" value="1"/>
</dbReference>
<dbReference type="GO" id="GO:0005829">
    <property type="term" value="C:cytosol"/>
    <property type="evidence" value="ECO:0007669"/>
    <property type="project" value="TreeGrafter"/>
</dbReference>
<evidence type="ECO:0000313" key="6">
    <source>
        <dbReference type="EMBL" id="MDA7417043.1"/>
    </source>
</evidence>
<evidence type="ECO:0000256" key="2">
    <source>
        <dbReference type="ARBA" id="ARBA00023015"/>
    </source>
</evidence>
<dbReference type="Pfam" id="PF03466">
    <property type="entry name" value="LysR_substrate"/>
    <property type="match status" value="1"/>
</dbReference>
<keyword evidence="7" id="KW-1185">Reference proteome</keyword>
<dbReference type="PANTHER" id="PTHR30419">
    <property type="entry name" value="HTH-TYPE TRANSCRIPTIONAL REGULATOR YBHD"/>
    <property type="match status" value="1"/>
</dbReference>
<accession>A0AAE3N9E8</accession>
<name>A0AAE3N9E8_9BURK</name>
<keyword evidence="3" id="KW-0238">DNA-binding</keyword>
<dbReference type="InterPro" id="IPR036388">
    <property type="entry name" value="WH-like_DNA-bd_sf"/>
</dbReference>